<evidence type="ECO:0000256" key="5">
    <source>
        <dbReference type="ARBA" id="ARBA00022741"/>
    </source>
</evidence>
<accession>A0A5C5WZW2</accession>
<proteinExistence type="inferred from homology"/>
<dbReference type="SUPFAM" id="SSF53633">
    <property type="entry name" value="Carbamate kinase-like"/>
    <property type="match status" value="1"/>
</dbReference>
<evidence type="ECO:0000256" key="9">
    <source>
        <dbReference type="HAMAP-Rule" id="MF_00082"/>
    </source>
</evidence>
<keyword evidence="4 9" id="KW-0808">Transferase</keyword>
<evidence type="ECO:0000313" key="11">
    <source>
        <dbReference type="EMBL" id="TWT55462.1"/>
    </source>
</evidence>
<keyword evidence="6 9" id="KW-0418">Kinase</keyword>
<reference evidence="11 12" key="1">
    <citation type="submission" date="2019-02" db="EMBL/GenBank/DDBJ databases">
        <title>Deep-cultivation of Planctomycetes and their phenomic and genomic characterization uncovers novel biology.</title>
        <authorList>
            <person name="Wiegand S."/>
            <person name="Jogler M."/>
            <person name="Boedeker C."/>
            <person name="Pinto D."/>
            <person name="Vollmers J."/>
            <person name="Rivas-Marin E."/>
            <person name="Kohn T."/>
            <person name="Peeters S.H."/>
            <person name="Heuer A."/>
            <person name="Rast P."/>
            <person name="Oberbeckmann S."/>
            <person name="Bunk B."/>
            <person name="Jeske O."/>
            <person name="Meyerdierks A."/>
            <person name="Storesund J.E."/>
            <person name="Kallscheuer N."/>
            <person name="Luecker S."/>
            <person name="Lage O.M."/>
            <person name="Pohl T."/>
            <person name="Merkel B.J."/>
            <person name="Hornburger P."/>
            <person name="Mueller R.-W."/>
            <person name="Bruemmer F."/>
            <person name="Labrenz M."/>
            <person name="Spormann A.M."/>
            <person name="Op Den Camp H."/>
            <person name="Overmann J."/>
            <person name="Amann R."/>
            <person name="Jetten M.S.M."/>
            <person name="Mascher T."/>
            <person name="Medema M.H."/>
            <person name="Devos D.P."/>
            <person name="Kaster A.-K."/>
            <person name="Ovreas L."/>
            <person name="Rohde M."/>
            <person name="Galperin M.Y."/>
            <person name="Jogler C."/>
        </authorList>
    </citation>
    <scope>NUCLEOTIDE SEQUENCE [LARGE SCALE GENOMIC DNA]</scope>
    <source>
        <strain evidence="11 12">KOR42</strain>
    </source>
</reference>
<dbReference type="InterPro" id="IPR037528">
    <property type="entry name" value="ArgB"/>
</dbReference>
<dbReference type="GO" id="GO:0005737">
    <property type="term" value="C:cytoplasm"/>
    <property type="evidence" value="ECO:0007669"/>
    <property type="project" value="UniProtKB-SubCell"/>
</dbReference>
<dbReference type="EC" id="2.7.2.8" evidence="9"/>
<dbReference type="PANTHER" id="PTHR23342:SF0">
    <property type="entry name" value="N-ACETYLGLUTAMATE SYNTHASE, MITOCHONDRIAL"/>
    <property type="match status" value="1"/>
</dbReference>
<comment type="similarity">
    <text evidence="9">Belongs to the acetylglutamate kinase family. ArgB subfamily.</text>
</comment>
<dbReference type="FunFam" id="3.40.1160.10:FF:000004">
    <property type="entry name" value="Acetylglutamate kinase"/>
    <property type="match status" value="1"/>
</dbReference>
<comment type="function">
    <text evidence="9">Catalyzes the ATP-dependent phosphorylation of N-acetyl-L-glutamate.</text>
</comment>
<dbReference type="EMBL" id="SIHI01000004">
    <property type="protein sequence ID" value="TWT55462.1"/>
    <property type="molecule type" value="Genomic_DNA"/>
</dbReference>
<feature type="binding site" evidence="9">
    <location>
        <position position="186"/>
    </location>
    <ligand>
        <name>substrate</name>
    </ligand>
</feature>
<feature type="binding site" evidence="9">
    <location>
        <position position="86"/>
    </location>
    <ligand>
        <name>substrate</name>
    </ligand>
</feature>
<gene>
    <name evidence="9 11" type="primary">argB</name>
    <name evidence="11" type="ORF">KOR42_28480</name>
</gene>
<dbReference type="Gene3D" id="3.40.1160.10">
    <property type="entry name" value="Acetylglutamate kinase-like"/>
    <property type="match status" value="1"/>
</dbReference>
<keyword evidence="9" id="KW-0963">Cytoplasm</keyword>
<comment type="subcellular location">
    <subcellularLocation>
        <location evidence="9">Cytoplasm</location>
    </subcellularLocation>
</comment>
<dbReference type="InterPro" id="IPR001057">
    <property type="entry name" value="Glu/AcGlu_kinase"/>
</dbReference>
<dbReference type="HAMAP" id="MF_00082">
    <property type="entry name" value="ArgB"/>
    <property type="match status" value="1"/>
</dbReference>
<dbReference type="PANTHER" id="PTHR23342">
    <property type="entry name" value="N-ACETYLGLUTAMATE SYNTHASE"/>
    <property type="match status" value="1"/>
</dbReference>
<keyword evidence="2 9" id="KW-0055">Arginine biosynthesis</keyword>
<dbReference type="GO" id="GO:0003991">
    <property type="term" value="F:acetylglutamate kinase activity"/>
    <property type="evidence" value="ECO:0007669"/>
    <property type="project" value="UniProtKB-UniRule"/>
</dbReference>
<protein>
    <recommendedName>
        <fullName evidence="9">Acetylglutamate kinase</fullName>
        <ecNumber evidence="9">2.7.2.8</ecNumber>
    </recommendedName>
    <alternativeName>
        <fullName evidence="9">N-acetyl-L-glutamate 5-phosphotransferase</fullName>
    </alternativeName>
    <alternativeName>
        <fullName evidence="9">NAG kinase</fullName>
        <shortName evidence="9">NAGK</shortName>
    </alternativeName>
</protein>
<dbReference type="InterPro" id="IPR036393">
    <property type="entry name" value="AceGlu_kinase-like_sf"/>
</dbReference>
<feature type="site" description="Transition state stabilizer" evidence="9">
    <location>
        <position position="29"/>
    </location>
</feature>
<evidence type="ECO:0000256" key="8">
    <source>
        <dbReference type="ARBA" id="ARBA00048141"/>
    </source>
</evidence>
<evidence type="ECO:0000256" key="6">
    <source>
        <dbReference type="ARBA" id="ARBA00022777"/>
    </source>
</evidence>
<comment type="pathway">
    <text evidence="1 9">Amino-acid biosynthesis; L-arginine biosynthesis; N(2)-acetyl-L-ornithine from L-glutamate: step 2/4.</text>
</comment>
<evidence type="ECO:0000313" key="12">
    <source>
        <dbReference type="Proteomes" id="UP000317243"/>
    </source>
</evidence>
<keyword evidence="7 9" id="KW-0067">ATP-binding</keyword>
<dbReference type="PRINTS" id="PR00474">
    <property type="entry name" value="GLU5KINASE"/>
</dbReference>
<feature type="binding site" evidence="9">
    <location>
        <begin position="64"/>
        <end position="65"/>
    </location>
    <ligand>
        <name>substrate</name>
    </ligand>
</feature>
<dbReference type="PIRSF" id="PIRSF000728">
    <property type="entry name" value="NAGK"/>
    <property type="match status" value="1"/>
</dbReference>
<evidence type="ECO:0000256" key="4">
    <source>
        <dbReference type="ARBA" id="ARBA00022679"/>
    </source>
</evidence>
<dbReference type="InterPro" id="IPR004662">
    <property type="entry name" value="AcgluKinase_fam"/>
</dbReference>
<dbReference type="OrthoDB" id="9803155at2"/>
<dbReference type="RefSeq" id="WP_146510351.1">
    <property type="nucleotide sequence ID" value="NZ_SIHI01000004.1"/>
</dbReference>
<evidence type="ECO:0000256" key="2">
    <source>
        <dbReference type="ARBA" id="ARBA00022571"/>
    </source>
</evidence>
<dbReference type="GO" id="GO:0042450">
    <property type="term" value="P:L-arginine biosynthetic process via ornithine"/>
    <property type="evidence" value="ECO:0007669"/>
    <property type="project" value="UniProtKB-UniRule"/>
</dbReference>
<keyword evidence="5 9" id="KW-0547">Nucleotide-binding</keyword>
<feature type="domain" description="Aspartate/glutamate/uridylate kinase" evidence="10">
    <location>
        <begin position="25"/>
        <end position="268"/>
    </location>
</feature>
<comment type="catalytic activity">
    <reaction evidence="8 9">
        <text>N-acetyl-L-glutamate + ATP = N-acetyl-L-glutamyl 5-phosphate + ADP</text>
        <dbReference type="Rhea" id="RHEA:14629"/>
        <dbReference type="ChEBI" id="CHEBI:30616"/>
        <dbReference type="ChEBI" id="CHEBI:44337"/>
        <dbReference type="ChEBI" id="CHEBI:57936"/>
        <dbReference type="ChEBI" id="CHEBI:456216"/>
        <dbReference type="EC" id="2.7.2.8"/>
    </reaction>
</comment>
<dbReference type="Pfam" id="PF00696">
    <property type="entry name" value="AA_kinase"/>
    <property type="match status" value="1"/>
</dbReference>
<feature type="site" description="Transition state stabilizer" evidence="9">
    <location>
        <position position="249"/>
    </location>
</feature>
<evidence type="ECO:0000256" key="7">
    <source>
        <dbReference type="ARBA" id="ARBA00022840"/>
    </source>
</evidence>
<dbReference type="Proteomes" id="UP000317243">
    <property type="component" value="Unassembled WGS sequence"/>
</dbReference>
<dbReference type="GO" id="GO:0005524">
    <property type="term" value="F:ATP binding"/>
    <property type="evidence" value="ECO:0007669"/>
    <property type="project" value="UniProtKB-UniRule"/>
</dbReference>
<dbReference type="AlphaFoldDB" id="A0A5C5WZW2"/>
<dbReference type="InterPro" id="IPR001048">
    <property type="entry name" value="Asp/Glu/Uridylate_kinase"/>
</dbReference>
<name>A0A5C5WZW2_9PLAN</name>
<dbReference type="NCBIfam" id="TIGR00761">
    <property type="entry name" value="argB"/>
    <property type="match status" value="1"/>
</dbReference>
<keyword evidence="3 9" id="KW-0028">Amino-acid biosynthesis</keyword>
<evidence type="ECO:0000259" key="10">
    <source>
        <dbReference type="Pfam" id="PF00696"/>
    </source>
</evidence>
<organism evidence="11 12">
    <name type="scientific">Thalassoglobus neptunius</name>
    <dbReference type="NCBI Taxonomy" id="1938619"/>
    <lineage>
        <taxon>Bacteria</taxon>
        <taxon>Pseudomonadati</taxon>
        <taxon>Planctomycetota</taxon>
        <taxon>Planctomycetia</taxon>
        <taxon>Planctomycetales</taxon>
        <taxon>Planctomycetaceae</taxon>
        <taxon>Thalassoglobus</taxon>
    </lineage>
</organism>
<sequence>MDQALSKVKVLVEALEWIRRFRDRYVVVKLGGSALEEPESVKRCLADVVFMEAVGMRPILVHGGGKAISRSVAEAGIEPRFVQGRRYTDEKTLEIATRVLTEEICASLVDLIKTQGGRAVGLHVNEQPVLEGKKLTLQDANGESIDLGRVGYVTGIREDVIHSVCRGGVIPVLPSIAIDTEGGSLNVNADTAAAAIAALIGAEKLVFLSDVPGIFLNKEDPSTLVPHLTIRRCRELIGDGTIATGMVPKVEAALDALEVGVGKVHIIDANIPHSLLLEVYSDQGIGTEIVG</sequence>
<keyword evidence="12" id="KW-1185">Reference proteome</keyword>
<dbReference type="UniPathway" id="UPA00068">
    <property type="reaction ID" value="UER00107"/>
</dbReference>
<evidence type="ECO:0000256" key="1">
    <source>
        <dbReference type="ARBA" id="ARBA00004828"/>
    </source>
</evidence>
<comment type="caution">
    <text evidence="11">The sequence shown here is derived from an EMBL/GenBank/DDBJ whole genome shotgun (WGS) entry which is preliminary data.</text>
</comment>
<evidence type="ECO:0000256" key="3">
    <source>
        <dbReference type="ARBA" id="ARBA00022605"/>
    </source>
</evidence>